<gene>
    <name evidence="1" type="ORF">KIW84_031936</name>
</gene>
<protein>
    <submittedName>
        <fullName evidence="1">Uncharacterized protein</fullName>
    </submittedName>
</protein>
<dbReference type="AlphaFoldDB" id="A0A9D5AVZ2"/>
<accession>A0A9D5AVZ2</accession>
<evidence type="ECO:0000313" key="2">
    <source>
        <dbReference type="Proteomes" id="UP001058974"/>
    </source>
</evidence>
<keyword evidence="2" id="KW-1185">Reference proteome</keyword>
<dbReference type="EMBL" id="JAMSHJ010000003">
    <property type="protein sequence ID" value="KAI5426322.1"/>
    <property type="molecule type" value="Genomic_DNA"/>
</dbReference>
<comment type="caution">
    <text evidence="1">The sequence shown here is derived from an EMBL/GenBank/DDBJ whole genome shotgun (WGS) entry which is preliminary data.</text>
</comment>
<organism evidence="1 2">
    <name type="scientific">Pisum sativum</name>
    <name type="common">Garden pea</name>
    <name type="synonym">Lathyrus oleraceus</name>
    <dbReference type="NCBI Taxonomy" id="3888"/>
    <lineage>
        <taxon>Eukaryota</taxon>
        <taxon>Viridiplantae</taxon>
        <taxon>Streptophyta</taxon>
        <taxon>Embryophyta</taxon>
        <taxon>Tracheophyta</taxon>
        <taxon>Spermatophyta</taxon>
        <taxon>Magnoliopsida</taxon>
        <taxon>eudicotyledons</taxon>
        <taxon>Gunneridae</taxon>
        <taxon>Pentapetalae</taxon>
        <taxon>rosids</taxon>
        <taxon>fabids</taxon>
        <taxon>Fabales</taxon>
        <taxon>Fabaceae</taxon>
        <taxon>Papilionoideae</taxon>
        <taxon>50 kb inversion clade</taxon>
        <taxon>NPAAA clade</taxon>
        <taxon>Hologalegina</taxon>
        <taxon>IRL clade</taxon>
        <taxon>Fabeae</taxon>
        <taxon>Lathyrus</taxon>
    </lineage>
</organism>
<dbReference type="Gramene" id="Psat03G0193600-T1">
    <property type="protein sequence ID" value="KAI5426322.1"/>
    <property type="gene ID" value="KIW84_031936"/>
</dbReference>
<dbReference type="Proteomes" id="UP001058974">
    <property type="component" value="Chromosome 3"/>
</dbReference>
<evidence type="ECO:0000313" key="1">
    <source>
        <dbReference type="EMBL" id="KAI5426322.1"/>
    </source>
</evidence>
<reference evidence="1 2" key="1">
    <citation type="journal article" date="2022" name="Nat. Genet.">
        <title>Improved pea reference genome and pan-genome highlight genomic features and evolutionary characteristics.</title>
        <authorList>
            <person name="Yang T."/>
            <person name="Liu R."/>
            <person name="Luo Y."/>
            <person name="Hu S."/>
            <person name="Wang D."/>
            <person name="Wang C."/>
            <person name="Pandey M.K."/>
            <person name="Ge S."/>
            <person name="Xu Q."/>
            <person name="Li N."/>
            <person name="Li G."/>
            <person name="Huang Y."/>
            <person name="Saxena R.K."/>
            <person name="Ji Y."/>
            <person name="Li M."/>
            <person name="Yan X."/>
            <person name="He Y."/>
            <person name="Liu Y."/>
            <person name="Wang X."/>
            <person name="Xiang C."/>
            <person name="Varshney R.K."/>
            <person name="Ding H."/>
            <person name="Gao S."/>
            <person name="Zong X."/>
        </authorList>
    </citation>
    <scope>NUCLEOTIDE SEQUENCE [LARGE SCALE GENOMIC DNA]</scope>
    <source>
        <strain evidence="1 2">cv. Zhongwan 6</strain>
    </source>
</reference>
<dbReference type="Gramene" id="PSAT_LOCUS13645_t1">
    <property type="protein sequence ID" value="CAL5193855.1"/>
    <property type="gene ID" value="PSAT_LOCUS13645"/>
</dbReference>
<proteinExistence type="predicted"/>
<sequence length="108" mass="12609">MAWLSWDKVCRDKSVGGIGIKNYELFNLAFLKKCHYRILNDKEAIWQDLLSFKYGDLKSQVNEDFSSKVNKKDSIWWRNLKRLGFDLLSGSNEWRDCFRGGLIETPGG</sequence>
<name>A0A9D5AVZ2_PEA</name>